<accession>A0A0K0H998</accession>
<reference evidence="1 2" key="1">
    <citation type="journal article" date="2011" name="PLoS Pathog.">
        <title>Salmonella bongori provides insights into the evolution of the Salmonellae.</title>
        <authorList>
            <person name="Fookes M."/>
            <person name="Schroeder G.N."/>
            <person name="Langridge G.C."/>
            <person name="Blondel C.J."/>
            <person name="Mammina C."/>
            <person name="Connor T.R."/>
            <person name="Seth-Smith H."/>
            <person name="Vernikos G.S."/>
            <person name="Robinson K.S."/>
            <person name="Sanders M."/>
            <person name="Petty N.K."/>
            <person name="Kingsley R.A."/>
            <person name="Baumler A.J."/>
            <person name="Nuccio S.P."/>
            <person name="Contreras I."/>
            <person name="Santiviago C.A."/>
            <person name="Maskell D."/>
            <person name="Barrow P."/>
            <person name="Humphrey T."/>
            <person name="Nastasi A."/>
            <person name="Roberts M."/>
            <person name="Frankel G."/>
            <person name="Parkhill J."/>
            <person name="Dougan G."/>
            <person name="Thomson N.R."/>
        </authorList>
    </citation>
    <scope>NUCLEOTIDE SEQUENCE [LARGE SCALE GENOMIC DNA]</scope>
    <source>
        <strain evidence="2">ATCC 43975 / DSM 13772 / NCTC 12419</strain>
    </source>
</reference>
<proteinExistence type="predicted"/>
<protein>
    <submittedName>
        <fullName evidence="1">Hypothetical phage-related protein</fullName>
    </submittedName>
</protein>
<dbReference type="eggNOG" id="ENOG5032NZS">
    <property type="taxonomic scope" value="Bacteria"/>
</dbReference>
<evidence type="ECO:0000313" key="2">
    <source>
        <dbReference type="Proteomes" id="UP000000289"/>
    </source>
</evidence>
<dbReference type="Proteomes" id="UP000000289">
    <property type="component" value="Chromosome"/>
</dbReference>
<dbReference type="EMBL" id="FR877557">
    <property type="protein sequence ID" value="CCC30015.1"/>
    <property type="molecule type" value="Genomic_DNA"/>
</dbReference>
<dbReference type="RefSeq" id="WP_001222152.1">
    <property type="nucleotide sequence ID" value="NC_015761.1"/>
</dbReference>
<dbReference type="GeneID" id="66755470"/>
<sequence>MRINIDYLKGLTGLFLESNQHFLTISELIESGYDITTGEGAFHALLLAEQGYISNLKNETGTPESIGLFVTRSGDFDYTNSKLRLTTDGMEFALSLDKDDVFERLKNLSNEPISVIKDVGVELLKGYAKKKFGLSV</sequence>
<dbReference type="KEGG" id="sbg:SBG_0918"/>
<evidence type="ECO:0000313" key="1">
    <source>
        <dbReference type="EMBL" id="CCC30015.1"/>
    </source>
</evidence>
<name>A0A0K0H998_SALBC</name>
<organism evidence="1 2">
    <name type="scientific">Salmonella bongori (strain ATCC 43975 / DSM 13772 / NCTC 12419)</name>
    <dbReference type="NCBI Taxonomy" id="218493"/>
    <lineage>
        <taxon>Bacteria</taxon>
        <taxon>Pseudomonadati</taxon>
        <taxon>Pseudomonadota</taxon>
        <taxon>Gammaproteobacteria</taxon>
        <taxon>Enterobacterales</taxon>
        <taxon>Enterobacteriaceae</taxon>
        <taxon>Salmonella</taxon>
    </lineage>
</organism>
<gene>
    <name evidence="1" type="ordered locus">SBG_0918</name>
</gene>
<dbReference type="AlphaFoldDB" id="A0A0K0H998"/>